<evidence type="ECO:0000313" key="1">
    <source>
        <dbReference type="EMBL" id="MFB9072957.1"/>
    </source>
</evidence>
<dbReference type="Proteomes" id="UP001589575">
    <property type="component" value="Unassembled WGS sequence"/>
</dbReference>
<gene>
    <name evidence="1" type="ORF">ACFFX0_17810</name>
</gene>
<proteinExistence type="predicted"/>
<dbReference type="EMBL" id="JBHMFI010000001">
    <property type="protein sequence ID" value="MFB9072957.1"/>
    <property type="molecule type" value="Genomic_DNA"/>
</dbReference>
<reference evidence="1 2" key="1">
    <citation type="submission" date="2024-09" db="EMBL/GenBank/DDBJ databases">
        <authorList>
            <person name="Sun Q."/>
            <person name="Mori K."/>
        </authorList>
    </citation>
    <scope>NUCLEOTIDE SEQUENCE [LARGE SCALE GENOMIC DNA]</scope>
    <source>
        <strain evidence="1 2">CCM 7609</strain>
    </source>
</reference>
<protein>
    <submittedName>
        <fullName evidence="1">Uncharacterized protein</fullName>
    </submittedName>
</protein>
<evidence type="ECO:0000313" key="2">
    <source>
        <dbReference type="Proteomes" id="UP001589575"/>
    </source>
</evidence>
<keyword evidence="2" id="KW-1185">Reference proteome</keyword>
<organism evidence="1 2">
    <name type="scientific">Citricoccus parietis</name>
    <dbReference type="NCBI Taxonomy" id="592307"/>
    <lineage>
        <taxon>Bacteria</taxon>
        <taxon>Bacillati</taxon>
        <taxon>Actinomycetota</taxon>
        <taxon>Actinomycetes</taxon>
        <taxon>Micrococcales</taxon>
        <taxon>Micrococcaceae</taxon>
        <taxon>Citricoccus</taxon>
    </lineage>
</organism>
<sequence>MRPAARTSAPTATAIQVQRGIWPAVREFFLVPPGCGAFPRWVVSVEVVISSLPRIPCAG</sequence>
<name>A0ABV5G203_9MICC</name>
<comment type="caution">
    <text evidence="1">The sequence shown here is derived from an EMBL/GenBank/DDBJ whole genome shotgun (WGS) entry which is preliminary data.</text>
</comment>
<accession>A0ABV5G203</accession>